<keyword evidence="3 6" id="KW-0812">Transmembrane</keyword>
<keyword evidence="9" id="KW-1185">Reference proteome</keyword>
<comment type="subcellular location">
    <subcellularLocation>
        <location evidence="1">Cell membrane</location>
        <topology evidence="1">Multi-pass membrane protein</topology>
    </subcellularLocation>
</comment>
<dbReference type="RefSeq" id="WP_378571485.1">
    <property type="nucleotide sequence ID" value="NZ_JBHSFQ010000002.1"/>
</dbReference>
<dbReference type="Proteomes" id="UP001595923">
    <property type="component" value="Unassembled WGS sequence"/>
</dbReference>
<feature type="domain" description="RDD" evidence="7">
    <location>
        <begin position="27"/>
        <end position="114"/>
    </location>
</feature>
<dbReference type="PANTHER" id="PTHR36115">
    <property type="entry name" value="PROLINE-RICH ANTIGEN HOMOLOG-RELATED"/>
    <property type="match status" value="1"/>
</dbReference>
<gene>
    <name evidence="8" type="ORF">ACFO4E_03560</name>
</gene>
<comment type="caution">
    <text evidence="8">The sequence shown here is derived from an EMBL/GenBank/DDBJ whole genome shotgun (WGS) entry which is preliminary data.</text>
</comment>
<sequence length="122" mass="12916">MPPDHGRPPAYAGGHPAGHDPWGTRTATLTLRWLGLFLDGLGIAAVFYGVFFGTAMLGYTMGVPEDVLSLITVTCLLLVAAFYVIGTTTTWGRTPGKMLVGTRVIDIHTGRPPRPRRGGGGP</sequence>
<keyword evidence="2" id="KW-1003">Cell membrane</keyword>
<feature type="transmembrane region" description="Helical" evidence="6">
    <location>
        <begin position="67"/>
        <end position="85"/>
    </location>
</feature>
<evidence type="ECO:0000259" key="7">
    <source>
        <dbReference type="Pfam" id="PF06271"/>
    </source>
</evidence>
<keyword evidence="4 6" id="KW-1133">Transmembrane helix</keyword>
<evidence type="ECO:0000313" key="9">
    <source>
        <dbReference type="Proteomes" id="UP001595923"/>
    </source>
</evidence>
<evidence type="ECO:0000256" key="4">
    <source>
        <dbReference type="ARBA" id="ARBA00022989"/>
    </source>
</evidence>
<dbReference type="Pfam" id="PF06271">
    <property type="entry name" value="RDD"/>
    <property type="match status" value="1"/>
</dbReference>
<proteinExistence type="predicted"/>
<dbReference type="InterPro" id="IPR010432">
    <property type="entry name" value="RDD"/>
</dbReference>
<evidence type="ECO:0000256" key="1">
    <source>
        <dbReference type="ARBA" id="ARBA00004651"/>
    </source>
</evidence>
<evidence type="ECO:0000256" key="2">
    <source>
        <dbReference type="ARBA" id="ARBA00022475"/>
    </source>
</evidence>
<protein>
    <submittedName>
        <fullName evidence="8">RDD family protein</fullName>
    </submittedName>
</protein>
<evidence type="ECO:0000313" key="8">
    <source>
        <dbReference type="EMBL" id="MFC4560931.1"/>
    </source>
</evidence>
<dbReference type="InterPro" id="IPR051791">
    <property type="entry name" value="Pra-immunoreactive"/>
</dbReference>
<keyword evidence="5 6" id="KW-0472">Membrane</keyword>
<evidence type="ECO:0000256" key="3">
    <source>
        <dbReference type="ARBA" id="ARBA00022692"/>
    </source>
</evidence>
<organism evidence="8 9">
    <name type="scientific">Nocardiopsis mangrovi</name>
    <dbReference type="NCBI Taxonomy" id="1179818"/>
    <lineage>
        <taxon>Bacteria</taxon>
        <taxon>Bacillati</taxon>
        <taxon>Actinomycetota</taxon>
        <taxon>Actinomycetes</taxon>
        <taxon>Streptosporangiales</taxon>
        <taxon>Nocardiopsidaceae</taxon>
        <taxon>Nocardiopsis</taxon>
    </lineage>
</organism>
<name>A0ABV9DRY8_9ACTN</name>
<dbReference type="EMBL" id="JBHSFQ010000002">
    <property type="protein sequence ID" value="MFC4560931.1"/>
    <property type="molecule type" value="Genomic_DNA"/>
</dbReference>
<accession>A0ABV9DRY8</accession>
<evidence type="ECO:0000256" key="6">
    <source>
        <dbReference type="SAM" id="Phobius"/>
    </source>
</evidence>
<feature type="transmembrane region" description="Helical" evidence="6">
    <location>
        <begin position="33"/>
        <end position="61"/>
    </location>
</feature>
<evidence type="ECO:0000256" key="5">
    <source>
        <dbReference type="ARBA" id="ARBA00023136"/>
    </source>
</evidence>
<reference evidence="9" key="1">
    <citation type="journal article" date="2019" name="Int. J. Syst. Evol. Microbiol.">
        <title>The Global Catalogue of Microorganisms (GCM) 10K type strain sequencing project: providing services to taxonomists for standard genome sequencing and annotation.</title>
        <authorList>
            <consortium name="The Broad Institute Genomics Platform"/>
            <consortium name="The Broad Institute Genome Sequencing Center for Infectious Disease"/>
            <person name="Wu L."/>
            <person name="Ma J."/>
        </authorList>
    </citation>
    <scope>NUCLEOTIDE SEQUENCE [LARGE SCALE GENOMIC DNA]</scope>
    <source>
        <strain evidence="9">XZYJ18</strain>
    </source>
</reference>
<dbReference type="PANTHER" id="PTHR36115:SF4">
    <property type="entry name" value="MEMBRANE PROTEIN"/>
    <property type="match status" value="1"/>
</dbReference>